<gene>
    <name evidence="2" type="ORF">SAMN05216252_11543</name>
</gene>
<evidence type="ECO:0000256" key="1">
    <source>
        <dbReference type="SAM" id="MobiDB-lite"/>
    </source>
</evidence>
<name>A0A239K8I7_9ACTN</name>
<evidence type="ECO:0000313" key="2">
    <source>
        <dbReference type="EMBL" id="SNT14331.1"/>
    </source>
</evidence>
<protein>
    <submittedName>
        <fullName evidence="2">Uncharacterized protein</fullName>
    </submittedName>
</protein>
<reference evidence="2 3" key="1">
    <citation type="submission" date="2017-06" db="EMBL/GenBank/DDBJ databases">
        <authorList>
            <person name="Kim H.J."/>
            <person name="Triplett B.A."/>
        </authorList>
    </citation>
    <scope>NUCLEOTIDE SEQUENCE [LARGE SCALE GENOMIC DNA]</scope>
    <source>
        <strain evidence="2 3">CGMCC 4.1858</strain>
    </source>
</reference>
<evidence type="ECO:0000313" key="3">
    <source>
        <dbReference type="Proteomes" id="UP000198280"/>
    </source>
</evidence>
<sequence>MRPSLAVSDRNKVPGTSAAAPPTPGSPEPGSTV</sequence>
<keyword evidence="3" id="KW-1185">Reference proteome</keyword>
<feature type="region of interest" description="Disordered" evidence="1">
    <location>
        <begin position="1"/>
        <end position="33"/>
    </location>
</feature>
<dbReference type="AlphaFoldDB" id="A0A239K8I7"/>
<dbReference type="Proteomes" id="UP000198280">
    <property type="component" value="Unassembled WGS sequence"/>
</dbReference>
<dbReference type="EMBL" id="FZOF01000015">
    <property type="protein sequence ID" value="SNT14331.1"/>
    <property type="molecule type" value="Genomic_DNA"/>
</dbReference>
<organism evidence="2 3">
    <name type="scientific">Actinacidiphila glaucinigra</name>
    <dbReference type="NCBI Taxonomy" id="235986"/>
    <lineage>
        <taxon>Bacteria</taxon>
        <taxon>Bacillati</taxon>
        <taxon>Actinomycetota</taxon>
        <taxon>Actinomycetes</taxon>
        <taxon>Kitasatosporales</taxon>
        <taxon>Streptomycetaceae</taxon>
        <taxon>Actinacidiphila</taxon>
    </lineage>
</organism>
<proteinExistence type="predicted"/>
<accession>A0A239K8I7</accession>